<dbReference type="InterPro" id="IPR002372">
    <property type="entry name" value="PQQ_rpt_dom"/>
</dbReference>
<gene>
    <name evidence="2" type="ORF">RTTH1527_01090</name>
</gene>
<dbReference type="InterPro" id="IPR015943">
    <property type="entry name" value="WD40/YVTN_repeat-like_dom_sf"/>
</dbReference>
<accession>A0ABM5MTP6</accession>
<dbReference type="PANTHER" id="PTHR34512">
    <property type="entry name" value="CELL SURFACE PROTEIN"/>
    <property type="match status" value="1"/>
</dbReference>
<feature type="domain" description="Pyrrolo-quinoline quinone repeat" evidence="1">
    <location>
        <begin position="98"/>
        <end position="333"/>
    </location>
</feature>
<dbReference type="Pfam" id="PF13360">
    <property type="entry name" value="PQQ_2"/>
    <property type="match status" value="1"/>
</dbReference>
<dbReference type="SUPFAM" id="SSF50998">
    <property type="entry name" value="Quinoprotein alcohol dehydrogenase-like"/>
    <property type="match status" value="1"/>
</dbReference>
<protein>
    <recommendedName>
        <fullName evidence="1">Pyrrolo-quinoline quinone repeat domain-containing protein</fullName>
    </recommendedName>
</protein>
<dbReference type="Gene3D" id="2.130.10.10">
    <property type="entry name" value="YVTN repeat-like/Quinoprotein amine dehydrogenase"/>
    <property type="match status" value="1"/>
</dbReference>
<evidence type="ECO:0000259" key="1">
    <source>
        <dbReference type="Pfam" id="PF13360"/>
    </source>
</evidence>
<evidence type="ECO:0000313" key="3">
    <source>
        <dbReference type="Proteomes" id="UP000007581"/>
    </source>
</evidence>
<dbReference type="Proteomes" id="UP000007581">
    <property type="component" value="Chromosome"/>
</dbReference>
<dbReference type="InterPro" id="IPR011047">
    <property type="entry name" value="Quinoprotein_ADH-like_sf"/>
</dbReference>
<dbReference type="EMBL" id="CP003397">
    <property type="protein sequence ID" value="AFE54083.1"/>
    <property type="molecule type" value="Genomic_DNA"/>
</dbReference>
<evidence type="ECO:0000313" key="2">
    <source>
        <dbReference type="EMBL" id="AFE54083.1"/>
    </source>
</evidence>
<name>A0ABM5MTP6_RICTP</name>
<dbReference type="InterPro" id="IPR018391">
    <property type="entry name" value="PQQ_b-propeller_rpt"/>
</dbReference>
<sequence length="428" mass="48312">MICTSGQTNMEKKIVLLLLPFILISCNGLGSKRVKNIVELTPKLEIQTNEPIYLDSNAKVYQFNVNMLKNKQYSFAKSKIITEPVFIGDMIYVLDIRSNISAFSIEKNKVIWSYNLSKHKKDNYIGGGILYHNGKLYITYGARLLIVLDAKSGYEIIRKELPDIIRIKPIALNNNTILVQTISNQTIALDSATLKTLWDHESIAEILSASYSMIPIVQHDNVIVTYNTGQVIALNIKNGEVRWSFEFTNLNDHTAIPNFDAASILCAPVHDNMNLYIATGLGKLIKLNLLTGSVLWQINADDIQSMALIGNNLFIINNARQIAALNPETGQVQFVADLNYEKDDKRLKPTTFLVPFVGVDNNNQQSLNVISVNGILYSFNIDNNVLKMNPNIIQIMKNIRYYGLRSNNTLYFSTDRKVIFGSKINMHR</sequence>
<keyword evidence="3" id="KW-1185">Reference proteome</keyword>
<dbReference type="SMART" id="SM00564">
    <property type="entry name" value="PQQ"/>
    <property type="match status" value="5"/>
</dbReference>
<organism evidence="2 3">
    <name type="scientific">Rickettsia typhi str. TH1527</name>
    <dbReference type="NCBI Taxonomy" id="1003201"/>
    <lineage>
        <taxon>Bacteria</taxon>
        <taxon>Pseudomonadati</taxon>
        <taxon>Pseudomonadota</taxon>
        <taxon>Alphaproteobacteria</taxon>
        <taxon>Rickettsiales</taxon>
        <taxon>Rickettsiaceae</taxon>
        <taxon>Rickettsieae</taxon>
        <taxon>Rickettsia</taxon>
        <taxon>typhus group</taxon>
    </lineage>
</organism>
<dbReference type="PANTHER" id="PTHR34512:SF30">
    <property type="entry name" value="OUTER MEMBRANE PROTEIN ASSEMBLY FACTOR BAMB"/>
    <property type="match status" value="1"/>
</dbReference>
<reference evidence="2" key="1">
    <citation type="submission" date="2012-03" db="EMBL/GenBank/DDBJ databases">
        <authorList>
            <person name="Johnson S.L."/>
            <person name="Sims D."/>
            <person name="Han S."/>
            <person name="Bruce D.C."/>
            <person name="Dasch G.A."/>
        </authorList>
    </citation>
    <scope>NUCLEOTIDE SEQUENCE [LARGE SCALE GENOMIC DNA]</scope>
    <source>
        <strain evidence="2">TH1527</strain>
    </source>
</reference>
<proteinExistence type="predicted"/>